<proteinExistence type="predicted"/>
<dbReference type="EMBL" id="JAGEVG010000013">
    <property type="protein sequence ID" value="MBO3098962.1"/>
    <property type="molecule type" value="Genomic_DNA"/>
</dbReference>
<sequence>MKKSLFILVCLFTFQSYGQQKMNPKNQGSTETEIKEKLAQEPTRDVVRQERCPVEGYNLTLYSDKATNTGVSEKRYIDVVGVRKQFYATAAQIAVLPNFSGLPHPSGDAVTYNGANGYLSVENVATIDPLKNYCDRNGNRLIPANGTIYRVFMGSNHSEWSGTVTITSGSHLDSASIWLLVKTYNDKRFFVGSERVPQKCLSGCYNGGGGGVGPSEPDGTPTTWVDASGVEHDWFDDEEGQDGGVGNPNGKIDNAVLYENISLVTGGVYNPMGDDVKNDGYVNQMYGAELGAYIPVTRERSISYGVYISGDYMASNKDGFREKPKGYEVAGMPSSVKRNNESSIKQSLMMFGVGPQINFGFGSKAAVSAILQGGLASFKQDEFSFIQQFQEGDSKIPVQLFNQKETKSSSFFWIPRLRMTYAISSKIGIWAEGNYIMGKIKANQTQLNPGDPARDDGTYTFGQVNGGRQVERSNDYDLKGVGIGVGIIINLSK</sequence>
<evidence type="ECO:0000313" key="2">
    <source>
        <dbReference type="Proteomes" id="UP000681315"/>
    </source>
</evidence>
<reference evidence="1 2" key="1">
    <citation type="submission" date="2021-03" db="EMBL/GenBank/DDBJ databases">
        <title>Gelidibacter sp. nov., isolated from costal sediment.</title>
        <authorList>
            <person name="Lun K.-Y."/>
        </authorList>
    </citation>
    <scope>NUCLEOTIDE SEQUENCE [LARGE SCALE GENOMIC DNA]</scope>
    <source>
        <strain evidence="1 2">DF109</strain>
    </source>
</reference>
<protein>
    <submittedName>
        <fullName evidence="1">Uncharacterized protein</fullName>
    </submittedName>
</protein>
<name>A0ABS3SW29_9FLAO</name>
<dbReference type="RefSeq" id="WP_208234086.1">
    <property type="nucleotide sequence ID" value="NZ_JAGEVG010000013.1"/>
</dbReference>
<keyword evidence="2" id="KW-1185">Reference proteome</keyword>
<organism evidence="1 2">
    <name type="scientific">Gelidibacter pelagius</name>
    <dbReference type="NCBI Taxonomy" id="2819985"/>
    <lineage>
        <taxon>Bacteria</taxon>
        <taxon>Pseudomonadati</taxon>
        <taxon>Bacteroidota</taxon>
        <taxon>Flavobacteriia</taxon>
        <taxon>Flavobacteriales</taxon>
        <taxon>Flavobacteriaceae</taxon>
        <taxon>Gelidibacter</taxon>
    </lineage>
</organism>
<evidence type="ECO:0000313" key="1">
    <source>
        <dbReference type="EMBL" id="MBO3098962.1"/>
    </source>
</evidence>
<dbReference type="Proteomes" id="UP000681315">
    <property type="component" value="Unassembled WGS sequence"/>
</dbReference>
<gene>
    <name evidence="1" type="ORF">J4051_11830</name>
</gene>
<accession>A0ABS3SW29</accession>
<comment type="caution">
    <text evidence="1">The sequence shown here is derived from an EMBL/GenBank/DDBJ whole genome shotgun (WGS) entry which is preliminary data.</text>
</comment>